<protein>
    <submittedName>
        <fullName evidence="1">Uncharacterized protein</fullName>
    </submittedName>
</protein>
<evidence type="ECO:0000313" key="2">
    <source>
        <dbReference type="Proteomes" id="UP000004828"/>
    </source>
</evidence>
<accession>C7G689</accession>
<dbReference type="HOGENOM" id="CLU_2181971_0_0_9"/>
<evidence type="ECO:0000313" key="1">
    <source>
        <dbReference type="EMBL" id="EEV02679.1"/>
    </source>
</evidence>
<name>C7G689_9FIRM</name>
<reference evidence="1 2" key="1">
    <citation type="submission" date="2009-08" db="EMBL/GenBank/DDBJ databases">
        <authorList>
            <person name="Weinstock G."/>
            <person name="Sodergren E."/>
            <person name="Clifton S."/>
            <person name="Fulton L."/>
            <person name="Fulton B."/>
            <person name="Courtney L."/>
            <person name="Fronick C."/>
            <person name="Harrison M."/>
            <person name="Strong C."/>
            <person name="Farmer C."/>
            <person name="Delahaunty K."/>
            <person name="Markovic C."/>
            <person name="Hall O."/>
            <person name="Minx P."/>
            <person name="Tomlinson C."/>
            <person name="Mitreva M."/>
            <person name="Nelson J."/>
            <person name="Hou S."/>
            <person name="Wollam A."/>
            <person name="Pepin K.H."/>
            <person name="Johnson M."/>
            <person name="Bhonagiri V."/>
            <person name="Nash W.E."/>
            <person name="Warren W."/>
            <person name="Chinwalla A."/>
            <person name="Mardis E.R."/>
            <person name="Wilson R.K."/>
        </authorList>
    </citation>
    <scope>NUCLEOTIDE SEQUENCE [LARGE SCALE GENOMIC DNA]</scope>
    <source>
        <strain evidence="1 2">L1-82</strain>
    </source>
</reference>
<dbReference type="Proteomes" id="UP000004828">
    <property type="component" value="Unassembled WGS sequence"/>
</dbReference>
<dbReference type="AlphaFoldDB" id="C7G689"/>
<gene>
    <name evidence="1" type="ORF">ROSINTL182_05401</name>
</gene>
<dbReference type="EMBL" id="ABYJ02000021">
    <property type="protein sequence ID" value="EEV02679.1"/>
    <property type="molecule type" value="Genomic_DNA"/>
</dbReference>
<sequence length="109" mass="12677">MFWVIIPYQVITGNYNRSCSNVFIGTDYTIPSDNRELQLKLLNGIKGAYYTIPSDNRELQQKKRVIFSFQIIPYQVITGNYNFCGQITDYECIIPYQVITGNYNFPLVV</sequence>
<comment type="caution">
    <text evidence="1">The sequence shown here is derived from an EMBL/GenBank/DDBJ whole genome shotgun (WGS) entry which is preliminary data.</text>
</comment>
<proteinExistence type="predicted"/>
<organism evidence="1 2">
    <name type="scientific">Roseburia intestinalis L1-82</name>
    <dbReference type="NCBI Taxonomy" id="536231"/>
    <lineage>
        <taxon>Bacteria</taxon>
        <taxon>Bacillati</taxon>
        <taxon>Bacillota</taxon>
        <taxon>Clostridia</taxon>
        <taxon>Lachnospirales</taxon>
        <taxon>Lachnospiraceae</taxon>
        <taxon>Roseburia</taxon>
    </lineage>
</organism>